<dbReference type="GO" id="GO:0004674">
    <property type="term" value="F:protein serine/threonine kinase activity"/>
    <property type="evidence" value="ECO:0007669"/>
    <property type="project" value="UniProtKB-KW"/>
</dbReference>
<dbReference type="CDD" id="cd16936">
    <property type="entry name" value="HATPase_RsbW-like"/>
    <property type="match status" value="1"/>
</dbReference>
<dbReference type="InterPro" id="IPR036890">
    <property type="entry name" value="HATPase_C_sf"/>
</dbReference>
<evidence type="ECO:0000313" key="3">
    <source>
        <dbReference type="EMBL" id="KRV48137.1"/>
    </source>
</evidence>
<gene>
    <name evidence="3" type="ORF">AQ490_26680</name>
</gene>
<dbReference type="Gene3D" id="3.30.565.10">
    <property type="entry name" value="Histidine kinase-like ATPase, C-terminal domain"/>
    <property type="match status" value="1"/>
</dbReference>
<name>A0A0T6LQC3_WENVI</name>
<keyword evidence="1" id="KW-0418">Kinase</keyword>
<keyword evidence="4" id="KW-1185">Reference proteome</keyword>
<proteinExistence type="predicted"/>
<sequence length="138" mass="14473">MDHRGTGDPGDLRARNEYRGDAGTIGAARDAAAAYATALQVTSPAATPDARDNLLLVVSELVTNAVRHAPGRCALELSHQPGAVVVEVSDTSSRPPRFRPADFTGGGGFGWPLVHRLAAEVNVVVRAGGKDVRVLLPW</sequence>
<evidence type="ECO:0000259" key="2">
    <source>
        <dbReference type="Pfam" id="PF13581"/>
    </source>
</evidence>
<feature type="domain" description="Histidine kinase/HSP90-like ATPase" evidence="2">
    <location>
        <begin position="27"/>
        <end position="134"/>
    </location>
</feature>
<dbReference type="STRING" id="76728.AQ490_26680"/>
<dbReference type="PANTHER" id="PTHR35526">
    <property type="entry name" value="ANTI-SIGMA-F FACTOR RSBW-RELATED"/>
    <property type="match status" value="1"/>
</dbReference>
<evidence type="ECO:0000313" key="4">
    <source>
        <dbReference type="Proteomes" id="UP000050867"/>
    </source>
</evidence>
<keyword evidence="1" id="KW-0723">Serine/threonine-protein kinase</keyword>
<organism evidence="3 4">
    <name type="scientific">Wenjunlia vitaminophila</name>
    <name type="common">Streptomyces vitaminophilus</name>
    <dbReference type="NCBI Taxonomy" id="76728"/>
    <lineage>
        <taxon>Bacteria</taxon>
        <taxon>Bacillati</taxon>
        <taxon>Actinomycetota</taxon>
        <taxon>Actinomycetes</taxon>
        <taxon>Kitasatosporales</taxon>
        <taxon>Streptomycetaceae</taxon>
        <taxon>Wenjunlia</taxon>
    </lineage>
</organism>
<keyword evidence="1" id="KW-0808">Transferase</keyword>
<dbReference type="Pfam" id="PF13581">
    <property type="entry name" value="HATPase_c_2"/>
    <property type="match status" value="1"/>
</dbReference>
<evidence type="ECO:0000256" key="1">
    <source>
        <dbReference type="ARBA" id="ARBA00022527"/>
    </source>
</evidence>
<dbReference type="eggNOG" id="COG2172">
    <property type="taxonomic scope" value="Bacteria"/>
</dbReference>
<dbReference type="InterPro" id="IPR050267">
    <property type="entry name" value="Anti-sigma-factor_SerPK"/>
</dbReference>
<comment type="caution">
    <text evidence="3">The sequence shown here is derived from an EMBL/GenBank/DDBJ whole genome shotgun (WGS) entry which is preliminary data.</text>
</comment>
<dbReference type="InterPro" id="IPR003594">
    <property type="entry name" value="HATPase_dom"/>
</dbReference>
<dbReference type="Proteomes" id="UP000050867">
    <property type="component" value="Unassembled WGS sequence"/>
</dbReference>
<accession>A0A0T6LQC3</accession>
<dbReference type="SUPFAM" id="SSF55874">
    <property type="entry name" value="ATPase domain of HSP90 chaperone/DNA topoisomerase II/histidine kinase"/>
    <property type="match status" value="1"/>
</dbReference>
<dbReference type="EMBL" id="LLZU01000031">
    <property type="protein sequence ID" value="KRV48137.1"/>
    <property type="molecule type" value="Genomic_DNA"/>
</dbReference>
<reference evidence="3 4" key="1">
    <citation type="submission" date="2015-10" db="EMBL/GenBank/DDBJ databases">
        <title>Draft genome sequence of pyrrolomycin-producing Streptomyces vitaminophilus.</title>
        <authorList>
            <person name="Graham D.E."/>
            <person name="Mahan K.M."/>
            <person name="Klingeman D.M."/>
            <person name="Hettich R.L."/>
            <person name="Parry R.J."/>
        </authorList>
    </citation>
    <scope>NUCLEOTIDE SEQUENCE [LARGE SCALE GENOMIC DNA]</scope>
    <source>
        <strain evidence="3 4">ATCC 31673</strain>
    </source>
</reference>
<dbReference type="AlphaFoldDB" id="A0A0T6LQC3"/>
<protein>
    <recommendedName>
        <fullName evidence="2">Histidine kinase/HSP90-like ATPase domain-containing protein</fullName>
    </recommendedName>
</protein>
<dbReference type="PANTHER" id="PTHR35526:SF3">
    <property type="entry name" value="ANTI-SIGMA-F FACTOR RSBW"/>
    <property type="match status" value="1"/>
</dbReference>